<protein>
    <recommendedName>
        <fullName evidence="14">Mitochondrial import receptor subunit TOM20</fullName>
    </recommendedName>
</protein>
<dbReference type="eggNOG" id="KOG4056">
    <property type="taxonomic scope" value="Eukaryota"/>
</dbReference>
<evidence type="ECO:0000256" key="4">
    <source>
        <dbReference type="ARBA" id="ARBA00022692"/>
    </source>
</evidence>
<comment type="caution">
    <text evidence="12">The sequence shown here is derived from an EMBL/GenBank/DDBJ whole genome shotgun (WGS) entry which is preliminary data.</text>
</comment>
<evidence type="ECO:0000256" key="6">
    <source>
        <dbReference type="ARBA" id="ARBA00022927"/>
    </source>
</evidence>
<feature type="compositionally biased region" description="Low complexity" evidence="10">
    <location>
        <begin position="231"/>
        <end position="245"/>
    </location>
</feature>
<dbReference type="EMBL" id="BABT02000179">
    <property type="protein sequence ID" value="GAA99074.1"/>
    <property type="molecule type" value="Genomic_DNA"/>
</dbReference>
<evidence type="ECO:0000256" key="1">
    <source>
        <dbReference type="ARBA" id="ARBA00004572"/>
    </source>
</evidence>
<evidence type="ECO:0000256" key="5">
    <source>
        <dbReference type="ARBA" id="ARBA00022787"/>
    </source>
</evidence>
<dbReference type="SUPFAM" id="SSF47157">
    <property type="entry name" value="Mitochondrial import receptor subunit Tom20"/>
    <property type="match status" value="1"/>
</dbReference>
<keyword evidence="7 11" id="KW-1133">Transmembrane helix</keyword>
<dbReference type="GO" id="GO:0005742">
    <property type="term" value="C:mitochondrial outer membrane translocase complex"/>
    <property type="evidence" value="ECO:0007669"/>
    <property type="project" value="InterPro"/>
</dbReference>
<evidence type="ECO:0000256" key="9">
    <source>
        <dbReference type="ARBA" id="ARBA00023136"/>
    </source>
</evidence>
<evidence type="ECO:0000313" key="13">
    <source>
        <dbReference type="Proteomes" id="UP000009131"/>
    </source>
</evidence>
<keyword evidence="9 11" id="KW-0472">Membrane</keyword>
<keyword evidence="4 11" id="KW-0812">Transmembrane</keyword>
<feature type="transmembrane region" description="Helical" evidence="11">
    <location>
        <begin position="12"/>
        <end position="31"/>
    </location>
</feature>
<dbReference type="GO" id="GO:0030150">
    <property type="term" value="P:protein import into mitochondrial matrix"/>
    <property type="evidence" value="ECO:0007669"/>
    <property type="project" value="TreeGrafter"/>
</dbReference>
<dbReference type="GO" id="GO:0030943">
    <property type="term" value="F:mitochondrion targeting sequence binding"/>
    <property type="evidence" value="ECO:0007669"/>
    <property type="project" value="TreeGrafter"/>
</dbReference>
<dbReference type="HOGENOM" id="CLU_090411_1_0_1"/>
<name>G7E8B4_MIXOS</name>
<dbReference type="InterPro" id="IPR002056">
    <property type="entry name" value="MAS20"/>
</dbReference>
<evidence type="ECO:0000256" key="2">
    <source>
        <dbReference type="ARBA" id="ARBA00005792"/>
    </source>
</evidence>
<evidence type="ECO:0000256" key="7">
    <source>
        <dbReference type="ARBA" id="ARBA00022989"/>
    </source>
</evidence>
<dbReference type="Gene3D" id="1.20.960.10">
    <property type="entry name" value="Mitochondrial outer membrane translocase complex, subunit Tom20 domain"/>
    <property type="match status" value="1"/>
</dbReference>
<evidence type="ECO:0000256" key="11">
    <source>
        <dbReference type="SAM" id="Phobius"/>
    </source>
</evidence>
<comment type="subcellular location">
    <subcellularLocation>
        <location evidence="1">Mitochondrion outer membrane</location>
        <topology evidence="1">Single-pass membrane protein</topology>
    </subcellularLocation>
</comment>
<dbReference type="GO" id="GO:0008320">
    <property type="term" value="F:protein transmembrane transporter activity"/>
    <property type="evidence" value="ECO:0007669"/>
    <property type="project" value="TreeGrafter"/>
</dbReference>
<dbReference type="InParanoid" id="G7E8B4"/>
<dbReference type="STRING" id="764103.G7E8B4"/>
<dbReference type="PANTHER" id="PTHR12430:SF0">
    <property type="entry name" value="TRANSLOCASE OF OUTER MITOCHONDRIAL MEMBRANE 20"/>
    <property type="match status" value="1"/>
</dbReference>
<keyword evidence="8" id="KW-0496">Mitochondrion</keyword>
<evidence type="ECO:0008006" key="14">
    <source>
        <dbReference type="Google" id="ProtNLM"/>
    </source>
</evidence>
<evidence type="ECO:0000256" key="8">
    <source>
        <dbReference type="ARBA" id="ARBA00023128"/>
    </source>
</evidence>
<accession>G7E8B4</accession>
<organism evidence="12 13">
    <name type="scientific">Mixia osmundae (strain CBS 9802 / IAM 14324 / JCM 22182 / KY 12970)</name>
    <dbReference type="NCBI Taxonomy" id="764103"/>
    <lineage>
        <taxon>Eukaryota</taxon>
        <taxon>Fungi</taxon>
        <taxon>Dikarya</taxon>
        <taxon>Basidiomycota</taxon>
        <taxon>Pucciniomycotina</taxon>
        <taxon>Mixiomycetes</taxon>
        <taxon>Mixiales</taxon>
        <taxon>Mixiaceae</taxon>
        <taxon>Mixia</taxon>
    </lineage>
</organism>
<dbReference type="GO" id="GO:0006886">
    <property type="term" value="P:intracellular protein transport"/>
    <property type="evidence" value="ECO:0007669"/>
    <property type="project" value="InterPro"/>
</dbReference>
<dbReference type="Proteomes" id="UP000009131">
    <property type="component" value="Unassembled WGS sequence"/>
</dbReference>
<keyword evidence="5" id="KW-1000">Mitochondrion outer membrane</keyword>
<sequence length="245" mass="26893">MTSTQAASFSRYVAYGAVAALVATTGYCVYFDHKRRNDPVFRKRLDIAERRVEKAKRLDAQRAKDTNRAALRRAVSLIDMDELKANMLSEESMERFFLDQLTLAETLISRGEEYYVPAVLAFYKAFISFPRPQELLTVYRQIQPTEVYEMFMEVIATQLGGAGAASRSAQPRGNAILEEIDQSDPPPPSAPQVNGQTSSQTSSPKSGGSGTSYVQVERPQGSSPAADTARPQPSAESSDPPESAI</sequence>
<comment type="similarity">
    <text evidence="2">Belongs to the Tom20 family.</text>
</comment>
<dbReference type="PRINTS" id="PR00351">
    <property type="entry name" value="OM20RECEPTOR"/>
</dbReference>
<keyword evidence="6" id="KW-0653">Protein transport</keyword>
<dbReference type="AlphaFoldDB" id="G7E8B4"/>
<dbReference type="GO" id="GO:0006605">
    <property type="term" value="P:protein targeting"/>
    <property type="evidence" value="ECO:0007669"/>
    <property type="project" value="InterPro"/>
</dbReference>
<reference evidence="12 13" key="2">
    <citation type="journal article" date="2012" name="Open Biol.">
        <title>Characteristics of nucleosomes and linker DNA regions on the genome of the basidiomycete Mixia osmundae revealed by mono- and dinucleosome mapping.</title>
        <authorList>
            <person name="Nishida H."/>
            <person name="Kondo S."/>
            <person name="Matsumoto T."/>
            <person name="Suzuki Y."/>
            <person name="Yoshikawa H."/>
            <person name="Taylor T.D."/>
            <person name="Sugiyama J."/>
        </authorList>
    </citation>
    <scope>NUCLEOTIDE SEQUENCE [LARGE SCALE GENOMIC DNA]</scope>
    <source>
        <strain evidence="13">CBS 9802 / IAM 14324 / JCM 22182 / KY 12970</strain>
    </source>
</reference>
<dbReference type="PANTHER" id="PTHR12430">
    <property type="entry name" value="MITOCHONDRIAL IMPORT RECEPTOR SUBUNIT TOM20"/>
    <property type="match status" value="1"/>
</dbReference>
<feature type="compositionally biased region" description="Low complexity" evidence="10">
    <location>
        <begin position="191"/>
        <end position="206"/>
    </location>
</feature>
<dbReference type="FunCoup" id="G7E8B4">
    <property type="interactions" value="163"/>
</dbReference>
<reference evidence="12 13" key="1">
    <citation type="journal article" date="2011" name="J. Gen. Appl. Microbiol.">
        <title>Draft genome sequencing of the enigmatic basidiomycete Mixia osmundae.</title>
        <authorList>
            <person name="Nishida H."/>
            <person name="Nagatsuka Y."/>
            <person name="Sugiyama J."/>
        </authorList>
    </citation>
    <scope>NUCLEOTIDE SEQUENCE [LARGE SCALE GENOMIC DNA]</scope>
    <source>
        <strain evidence="13">CBS 9802 / IAM 14324 / JCM 22182 / KY 12970</strain>
    </source>
</reference>
<dbReference type="RefSeq" id="XP_014567810.1">
    <property type="nucleotide sequence ID" value="XM_014712324.1"/>
</dbReference>
<evidence type="ECO:0000313" key="12">
    <source>
        <dbReference type="EMBL" id="GAA99074.1"/>
    </source>
</evidence>
<dbReference type="InterPro" id="IPR023392">
    <property type="entry name" value="Tom20_dom_sf"/>
</dbReference>
<keyword evidence="13" id="KW-1185">Reference proteome</keyword>
<gene>
    <name evidence="12" type="primary">Mo05763</name>
    <name evidence="12" type="ORF">E5Q_05763</name>
</gene>
<dbReference type="GO" id="GO:0016031">
    <property type="term" value="P:tRNA import into mitochondrion"/>
    <property type="evidence" value="ECO:0007669"/>
    <property type="project" value="TreeGrafter"/>
</dbReference>
<dbReference type="OMA" id="RESFFME"/>
<keyword evidence="3" id="KW-0813">Transport</keyword>
<dbReference type="OrthoDB" id="2154253at2759"/>
<evidence type="ECO:0000256" key="3">
    <source>
        <dbReference type="ARBA" id="ARBA00022448"/>
    </source>
</evidence>
<dbReference type="Pfam" id="PF02064">
    <property type="entry name" value="MAS20"/>
    <property type="match status" value="1"/>
</dbReference>
<evidence type="ECO:0000256" key="10">
    <source>
        <dbReference type="SAM" id="MobiDB-lite"/>
    </source>
</evidence>
<feature type="region of interest" description="Disordered" evidence="10">
    <location>
        <begin position="179"/>
        <end position="245"/>
    </location>
</feature>
<proteinExistence type="inferred from homology"/>